<sequence length="126" mass="14027">MDWFYSQLVFIHSLLAWCSVGLFIVRGLAFQFGAEWSMDVRLRSMVFGVDTMLTVCGLSLWGSIGYSLTRDTWLTAKLLALVGYTVCAHWAMGRGEFRVLGYLLSLLLLAYMMGAAITRSPTLGLA</sequence>
<name>A0ABT7LHH8_9BURK</name>
<dbReference type="RefSeq" id="WP_285982378.1">
    <property type="nucleotide sequence ID" value="NZ_JASVDS010000002.1"/>
</dbReference>
<proteinExistence type="predicted"/>
<dbReference type="InterPro" id="IPR007360">
    <property type="entry name" value="SirB"/>
</dbReference>
<dbReference type="Proteomes" id="UP001238603">
    <property type="component" value="Unassembled WGS sequence"/>
</dbReference>
<dbReference type="Pfam" id="PF04247">
    <property type="entry name" value="SirB"/>
    <property type="match status" value="1"/>
</dbReference>
<keyword evidence="1" id="KW-0812">Transmembrane</keyword>
<dbReference type="PIRSF" id="PIRSF005610">
    <property type="entry name" value="SirB"/>
    <property type="match status" value="1"/>
</dbReference>
<reference evidence="2 3" key="1">
    <citation type="submission" date="2023-06" db="EMBL/GenBank/DDBJ databases">
        <title>Pelomonas sp. APW6 16S ribosomal RNA gene genome sequencing and assembly.</title>
        <authorList>
            <person name="Woo H."/>
        </authorList>
    </citation>
    <scope>NUCLEOTIDE SEQUENCE [LARGE SCALE GENOMIC DNA]</scope>
    <source>
        <strain evidence="2 3">APW6</strain>
    </source>
</reference>
<accession>A0ABT7LHH8</accession>
<keyword evidence="1" id="KW-1133">Transmembrane helix</keyword>
<organism evidence="2 3">
    <name type="scientific">Roseateles subflavus</name>
    <dbReference type="NCBI Taxonomy" id="3053353"/>
    <lineage>
        <taxon>Bacteria</taxon>
        <taxon>Pseudomonadati</taxon>
        <taxon>Pseudomonadota</taxon>
        <taxon>Betaproteobacteria</taxon>
        <taxon>Burkholderiales</taxon>
        <taxon>Sphaerotilaceae</taxon>
        <taxon>Roseateles</taxon>
    </lineage>
</organism>
<keyword evidence="3" id="KW-1185">Reference proteome</keyword>
<feature type="transmembrane region" description="Helical" evidence="1">
    <location>
        <begin position="99"/>
        <end position="117"/>
    </location>
</feature>
<keyword evidence="1" id="KW-0472">Membrane</keyword>
<gene>
    <name evidence="2" type="ORF">QRD43_10305</name>
</gene>
<comment type="caution">
    <text evidence="2">The sequence shown here is derived from an EMBL/GenBank/DDBJ whole genome shotgun (WGS) entry which is preliminary data.</text>
</comment>
<evidence type="ECO:0000313" key="3">
    <source>
        <dbReference type="Proteomes" id="UP001238603"/>
    </source>
</evidence>
<protein>
    <submittedName>
        <fullName evidence="2">SirB2 family protein</fullName>
    </submittedName>
</protein>
<dbReference type="EMBL" id="JASVDS010000002">
    <property type="protein sequence ID" value="MDL5032294.1"/>
    <property type="molecule type" value="Genomic_DNA"/>
</dbReference>
<feature type="transmembrane region" description="Helical" evidence="1">
    <location>
        <begin position="46"/>
        <end position="68"/>
    </location>
</feature>
<feature type="transmembrane region" description="Helical" evidence="1">
    <location>
        <begin position="6"/>
        <end position="25"/>
    </location>
</feature>
<evidence type="ECO:0000313" key="2">
    <source>
        <dbReference type="EMBL" id="MDL5032294.1"/>
    </source>
</evidence>
<evidence type="ECO:0000256" key="1">
    <source>
        <dbReference type="SAM" id="Phobius"/>
    </source>
</evidence>